<name>A0A2K3QBV9_9HYPO</name>
<evidence type="ECO:0000256" key="4">
    <source>
        <dbReference type="ARBA" id="ARBA00022723"/>
    </source>
</evidence>
<keyword evidence="8" id="KW-1133">Transmembrane helix</keyword>
<dbReference type="GO" id="GO:0005506">
    <property type="term" value="F:iron ion binding"/>
    <property type="evidence" value="ECO:0007669"/>
    <property type="project" value="InterPro"/>
</dbReference>
<dbReference type="PRINTS" id="PR00463">
    <property type="entry name" value="EP450I"/>
</dbReference>
<keyword evidence="8" id="KW-0472">Membrane</keyword>
<dbReference type="Proteomes" id="UP000236621">
    <property type="component" value="Unassembled WGS sequence"/>
</dbReference>
<keyword evidence="8" id="KW-0812">Transmembrane</keyword>
<evidence type="ECO:0000313" key="10">
    <source>
        <dbReference type="Proteomes" id="UP000236621"/>
    </source>
</evidence>
<dbReference type="OrthoDB" id="1470350at2759"/>
<feature type="transmembrane region" description="Helical" evidence="8">
    <location>
        <begin position="27"/>
        <end position="47"/>
    </location>
</feature>
<dbReference type="SUPFAM" id="SSF48264">
    <property type="entry name" value="Cytochrome P450"/>
    <property type="match status" value="1"/>
</dbReference>
<keyword evidence="7" id="KW-0503">Monooxygenase</keyword>
<protein>
    <submittedName>
        <fullName evidence="9">Isotrichodermin C-15 hydroxylase</fullName>
    </submittedName>
</protein>
<keyword evidence="4 6" id="KW-0479">Metal-binding</keyword>
<dbReference type="InterPro" id="IPR001128">
    <property type="entry name" value="Cyt_P450"/>
</dbReference>
<gene>
    <name evidence="9" type="ORF">TCAP_05075</name>
</gene>
<dbReference type="PANTHER" id="PTHR24305:SF210">
    <property type="entry name" value="CYTOCHROME P450 MONOOXYGENASE ASQL-RELATED"/>
    <property type="match status" value="1"/>
</dbReference>
<organism evidence="9 10">
    <name type="scientific">Tolypocladium capitatum</name>
    <dbReference type="NCBI Taxonomy" id="45235"/>
    <lineage>
        <taxon>Eukaryota</taxon>
        <taxon>Fungi</taxon>
        <taxon>Dikarya</taxon>
        <taxon>Ascomycota</taxon>
        <taxon>Pezizomycotina</taxon>
        <taxon>Sordariomycetes</taxon>
        <taxon>Hypocreomycetidae</taxon>
        <taxon>Hypocreales</taxon>
        <taxon>Ophiocordycipitaceae</taxon>
        <taxon>Tolypocladium</taxon>
    </lineage>
</organism>
<dbReference type="InterPro" id="IPR050121">
    <property type="entry name" value="Cytochrome_P450_monoxygenase"/>
</dbReference>
<dbReference type="InterPro" id="IPR036396">
    <property type="entry name" value="Cyt_P450_sf"/>
</dbReference>
<dbReference type="PROSITE" id="PS00086">
    <property type="entry name" value="CYTOCHROME_P450"/>
    <property type="match status" value="1"/>
</dbReference>
<dbReference type="PRINTS" id="PR00385">
    <property type="entry name" value="P450"/>
</dbReference>
<evidence type="ECO:0000256" key="8">
    <source>
        <dbReference type="SAM" id="Phobius"/>
    </source>
</evidence>
<evidence type="ECO:0000256" key="2">
    <source>
        <dbReference type="ARBA" id="ARBA00010617"/>
    </source>
</evidence>
<reference evidence="9 10" key="1">
    <citation type="submission" date="2017-08" db="EMBL/GenBank/DDBJ databases">
        <title>Harnessing the power of phylogenomics to disentangle the directionality and signatures of interkingdom host jumping in the parasitic fungal genus Tolypocladium.</title>
        <authorList>
            <person name="Quandt C.A."/>
            <person name="Patterson W."/>
            <person name="Spatafora J.W."/>
        </authorList>
    </citation>
    <scope>NUCLEOTIDE SEQUENCE [LARGE SCALE GENOMIC DNA]</scope>
    <source>
        <strain evidence="9 10">CBS 113982</strain>
    </source>
</reference>
<dbReference type="GO" id="GO:0004497">
    <property type="term" value="F:monooxygenase activity"/>
    <property type="evidence" value="ECO:0007669"/>
    <property type="project" value="UniProtKB-KW"/>
</dbReference>
<comment type="caution">
    <text evidence="9">The sequence shown here is derived from an EMBL/GenBank/DDBJ whole genome shotgun (WGS) entry which is preliminary data.</text>
</comment>
<evidence type="ECO:0000256" key="6">
    <source>
        <dbReference type="PIRSR" id="PIRSR602401-1"/>
    </source>
</evidence>
<dbReference type="AlphaFoldDB" id="A0A2K3QBV9"/>
<dbReference type="CDD" id="cd11058">
    <property type="entry name" value="CYP60B-like"/>
    <property type="match status" value="1"/>
</dbReference>
<keyword evidence="5 6" id="KW-0408">Iron</keyword>
<accession>A0A2K3QBV9</accession>
<comment type="cofactor">
    <cofactor evidence="1 6">
        <name>heme</name>
        <dbReference type="ChEBI" id="CHEBI:30413"/>
    </cofactor>
</comment>
<evidence type="ECO:0000256" key="5">
    <source>
        <dbReference type="ARBA" id="ARBA00023004"/>
    </source>
</evidence>
<dbReference type="InterPro" id="IPR017972">
    <property type="entry name" value="Cyt_P450_CS"/>
</dbReference>
<dbReference type="Gene3D" id="1.10.630.10">
    <property type="entry name" value="Cytochrome P450"/>
    <property type="match status" value="1"/>
</dbReference>
<dbReference type="InterPro" id="IPR002401">
    <property type="entry name" value="Cyt_P450_E_grp-I"/>
</dbReference>
<proteinExistence type="inferred from homology"/>
<sequence>MSTISGIRHGFDAVLDSWNNGNLSRTFGLVFALVVAYGLATVIYRIWFHPLSKFPGPPLLSATYMPFAYSSHVQGTWVRKMLGLHRKYGPAVRIGPDHIALDGTVAWSEVYGHRSGKQEFQKQTGVFVGDTLSLISAPRDTHRRQRRQVAHAFSNSALNQQEPIIRQYIDLLISRLDDRAREGRDINVVEWMNFTTFDIIGDLAFSEPFHSLKNHGYHPWILSIIQSIRGGSIIRFLHIYPSLAAIVNGFNLSSTTTATNDVREHCVDKARARMKLGEEPVGGRRDFMSYMMRKTRDGGDGMSEAEILAGSSTLTIAGSETTATLLSGFFFYVSRNPRVYALVADQVRSAFATEEEITMRSTASLDYVHACIEETLRIYPPVAENPVRISHGDTIDGKFVPAGTLISVYQWPMYNNPDYFADPDSFVPERWFPETHPRHDERFQADNREIFKPFSHGPRDCIGKNLAYAEIRLIITRVLYRFDVELAFKQDDWHEKQKTFLVWEKGPLYIRLTPRTA</sequence>
<comment type="similarity">
    <text evidence="2 7">Belongs to the cytochrome P450 family.</text>
</comment>
<dbReference type="EMBL" id="NRSZ01000822">
    <property type="protein sequence ID" value="PNY24989.1"/>
    <property type="molecule type" value="Genomic_DNA"/>
</dbReference>
<evidence type="ECO:0000256" key="1">
    <source>
        <dbReference type="ARBA" id="ARBA00001971"/>
    </source>
</evidence>
<evidence type="ECO:0000256" key="7">
    <source>
        <dbReference type="RuleBase" id="RU000461"/>
    </source>
</evidence>
<dbReference type="STRING" id="45235.A0A2K3QBV9"/>
<feature type="binding site" description="axial binding residue" evidence="6">
    <location>
        <position position="461"/>
    </location>
    <ligand>
        <name>heme</name>
        <dbReference type="ChEBI" id="CHEBI:30413"/>
    </ligand>
    <ligandPart>
        <name>Fe</name>
        <dbReference type="ChEBI" id="CHEBI:18248"/>
    </ligandPart>
</feature>
<keyword evidence="7" id="KW-0560">Oxidoreductase</keyword>
<dbReference type="Pfam" id="PF00067">
    <property type="entry name" value="p450"/>
    <property type="match status" value="1"/>
</dbReference>
<evidence type="ECO:0000313" key="9">
    <source>
        <dbReference type="EMBL" id="PNY24989.1"/>
    </source>
</evidence>
<evidence type="ECO:0000256" key="3">
    <source>
        <dbReference type="ARBA" id="ARBA00022617"/>
    </source>
</evidence>
<dbReference type="GO" id="GO:0016705">
    <property type="term" value="F:oxidoreductase activity, acting on paired donors, with incorporation or reduction of molecular oxygen"/>
    <property type="evidence" value="ECO:0007669"/>
    <property type="project" value="InterPro"/>
</dbReference>
<keyword evidence="3 6" id="KW-0349">Heme</keyword>
<keyword evidence="10" id="KW-1185">Reference proteome</keyword>
<dbReference type="GO" id="GO:0020037">
    <property type="term" value="F:heme binding"/>
    <property type="evidence" value="ECO:0007669"/>
    <property type="project" value="InterPro"/>
</dbReference>
<dbReference type="PANTHER" id="PTHR24305">
    <property type="entry name" value="CYTOCHROME P450"/>
    <property type="match status" value="1"/>
</dbReference>